<dbReference type="Pfam" id="PF02775">
    <property type="entry name" value="TPP_enzyme_C"/>
    <property type="match status" value="1"/>
</dbReference>
<comment type="caution">
    <text evidence="7">The sequence shown here is derived from an EMBL/GenBank/DDBJ whole genome shotgun (WGS) entry which is preliminary data.</text>
</comment>
<dbReference type="Gene3D" id="3.40.50.1220">
    <property type="entry name" value="TPP-binding domain"/>
    <property type="match status" value="1"/>
</dbReference>
<dbReference type="PANTHER" id="PTHR18968">
    <property type="entry name" value="THIAMINE PYROPHOSPHATE ENZYMES"/>
    <property type="match status" value="1"/>
</dbReference>
<keyword evidence="2 3" id="KW-0786">Thiamine pyrophosphate</keyword>
<dbReference type="InterPro" id="IPR045229">
    <property type="entry name" value="TPP_enz"/>
</dbReference>
<dbReference type="GO" id="GO:0005948">
    <property type="term" value="C:acetolactate synthase complex"/>
    <property type="evidence" value="ECO:0007669"/>
    <property type="project" value="TreeGrafter"/>
</dbReference>
<feature type="domain" description="Thiamine pyrophosphate enzyme central" evidence="4">
    <location>
        <begin position="193"/>
        <end position="287"/>
    </location>
</feature>
<dbReference type="CDD" id="cd07035">
    <property type="entry name" value="TPP_PYR_POX_like"/>
    <property type="match status" value="1"/>
</dbReference>
<dbReference type="InterPro" id="IPR011766">
    <property type="entry name" value="TPP_enzyme_TPP-bd"/>
</dbReference>
<evidence type="ECO:0000259" key="5">
    <source>
        <dbReference type="Pfam" id="PF02775"/>
    </source>
</evidence>
<dbReference type="GO" id="GO:0000287">
    <property type="term" value="F:magnesium ion binding"/>
    <property type="evidence" value="ECO:0007669"/>
    <property type="project" value="InterPro"/>
</dbReference>
<feature type="domain" description="Thiamine pyrophosphate enzyme TPP-binding" evidence="5">
    <location>
        <begin position="380"/>
        <end position="529"/>
    </location>
</feature>
<dbReference type="GO" id="GO:0009097">
    <property type="term" value="P:isoleucine biosynthetic process"/>
    <property type="evidence" value="ECO:0007669"/>
    <property type="project" value="TreeGrafter"/>
</dbReference>
<evidence type="ECO:0000259" key="6">
    <source>
        <dbReference type="Pfam" id="PF02776"/>
    </source>
</evidence>
<gene>
    <name evidence="7" type="ORF">ENP47_00165</name>
</gene>
<organism evidence="7">
    <name type="scientific">Thermomicrobium roseum</name>
    <dbReference type="NCBI Taxonomy" id="500"/>
    <lineage>
        <taxon>Bacteria</taxon>
        <taxon>Pseudomonadati</taxon>
        <taxon>Thermomicrobiota</taxon>
        <taxon>Thermomicrobia</taxon>
        <taxon>Thermomicrobiales</taxon>
        <taxon>Thermomicrobiaceae</taxon>
        <taxon>Thermomicrobium</taxon>
    </lineage>
</organism>
<evidence type="ECO:0000256" key="1">
    <source>
        <dbReference type="ARBA" id="ARBA00007812"/>
    </source>
</evidence>
<evidence type="ECO:0000256" key="2">
    <source>
        <dbReference type="ARBA" id="ARBA00023052"/>
    </source>
</evidence>
<evidence type="ECO:0000259" key="4">
    <source>
        <dbReference type="Pfam" id="PF00205"/>
    </source>
</evidence>
<dbReference type="PANTHER" id="PTHR18968:SF129">
    <property type="entry name" value="ACETOLACTATE SYNTHASE"/>
    <property type="match status" value="1"/>
</dbReference>
<dbReference type="GO" id="GO:0003984">
    <property type="term" value="F:acetolactate synthase activity"/>
    <property type="evidence" value="ECO:0007669"/>
    <property type="project" value="TreeGrafter"/>
</dbReference>
<reference evidence="7" key="1">
    <citation type="journal article" date="2020" name="mSystems">
        <title>Genome- and Community-Level Interaction Insights into Carbon Utilization and Element Cycling Functions of Hydrothermarchaeota in Hydrothermal Sediment.</title>
        <authorList>
            <person name="Zhou Z."/>
            <person name="Liu Y."/>
            <person name="Xu W."/>
            <person name="Pan J."/>
            <person name="Luo Z.H."/>
            <person name="Li M."/>
        </authorList>
    </citation>
    <scope>NUCLEOTIDE SEQUENCE [LARGE SCALE GENOMIC DNA]</scope>
    <source>
        <strain evidence="7">SpSt-222</strain>
    </source>
</reference>
<dbReference type="Gene3D" id="3.40.50.970">
    <property type="match status" value="2"/>
</dbReference>
<dbReference type="InterPro" id="IPR029035">
    <property type="entry name" value="DHS-like_NAD/FAD-binding_dom"/>
</dbReference>
<name>A0A7C2B0C7_THERO</name>
<comment type="similarity">
    <text evidence="1 3">Belongs to the TPP enzyme family.</text>
</comment>
<dbReference type="SUPFAM" id="SSF52518">
    <property type="entry name" value="Thiamin diphosphate-binding fold (THDP-binding)"/>
    <property type="match status" value="2"/>
</dbReference>
<protein>
    <submittedName>
        <fullName evidence="7">Thiamine pyrophosphate-binding protein</fullName>
    </submittedName>
</protein>
<dbReference type="GO" id="GO:0009099">
    <property type="term" value="P:L-valine biosynthetic process"/>
    <property type="evidence" value="ECO:0007669"/>
    <property type="project" value="TreeGrafter"/>
</dbReference>
<dbReference type="EMBL" id="DSJL01000001">
    <property type="protein sequence ID" value="HEF64017.1"/>
    <property type="molecule type" value="Genomic_DNA"/>
</dbReference>
<dbReference type="InterPro" id="IPR029061">
    <property type="entry name" value="THDP-binding"/>
</dbReference>
<dbReference type="AlphaFoldDB" id="A0A7C2B0C7"/>
<dbReference type="Pfam" id="PF00205">
    <property type="entry name" value="TPP_enzyme_M"/>
    <property type="match status" value="1"/>
</dbReference>
<sequence>MPSVAEVVAQELRSAGVDRAFGLPGGEVLVLLDALRRAGISFTLCRHEAVAGTAAAVYGKLRRTAGVAVATLGPGAANLMLPLANAWLDREPLLAITADLPVSWPVSHTHQRLPLHEVYRPIVKHVEAVTPLDPQSAVQRALWACTSEPQGPAYLTLSAEDAVQPASLLHEGGHPTAPVLTGQEENARRAAHELAQRLAAAERPLVIVGLGVRPERAPLLRQWLRSWRLPVAVTPKVKGLIDEQDEATDFVGVVGGMAIDDLMMEAVQRADLIVGFGFDPVEVDKTWHAHLPIVWVLESEQAAGVLPRRDVLLVDQGALLVALDELAPPRVWERPFRDIQVERQAIAAGRSRAPAQGLAPVRIVSVFANVLPPETIVTTDVGSHKYLFGQFWPSRYPETFWMSNGLSGMGYGLAAAIGAKLARPEVPVLAALGDGGFSMVCQELETARRVGAPVIVLVIADRSYSLIRIGQENRGLPRYGVDFEPIDSVLVARACGCEGMVARTAEELAVAAEQALVATRAGVPFVIEVPLDAEAYRPIV</sequence>
<proteinExistence type="inferred from homology"/>
<evidence type="ECO:0000313" key="7">
    <source>
        <dbReference type="EMBL" id="HEF64017.1"/>
    </source>
</evidence>
<dbReference type="InterPro" id="IPR012000">
    <property type="entry name" value="Thiamin_PyroP_enz_cen_dom"/>
</dbReference>
<accession>A0A7C2B0C7</accession>
<dbReference type="Pfam" id="PF02776">
    <property type="entry name" value="TPP_enzyme_N"/>
    <property type="match status" value="1"/>
</dbReference>
<dbReference type="InterPro" id="IPR012001">
    <property type="entry name" value="Thiamin_PyroP_enz_TPP-bd_dom"/>
</dbReference>
<evidence type="ECO:0000256" key="3">
    <source>
        <dbReference type="RuleBase" id="RU362132"/>
    </source>
</evidence>
<dbReference type="GO" id="GO:0030976">
    <property type="term" value="F:thiamine pyrophosphate binding"/>
    <property type="evidence" value="ECO:0007669"/>
    <property type="project" value="InterPro"/>
</dbReference>
<dbReference type="SUPFAM" id="SSF52467">
    <property type="entry name" value="DHS-like NAD/FAD-binding domain"/>
    <property type="match status" value="1"/>
</dbReference>
<dbReference type="GO" id="GO:0050660">
    <property type="term" value="F:flavin adenine dinucleotide binding"/>
    <property type="evidence" value="ECO:0007669"/>
    <property type="project" value="TreeGrafter"/>
</dbReference>
<feature type="domain" description="Thiamine pyrophosphate enzyme N-terminal TPP-binding" evidence="6">
    <location>
        <begin position="4"/>
        <end position="109"/>
    </location>
</feature>